<gene>
    <name evidence="5" type="primary">recX</name>
    <name evidence="8" type="ORF">NK125_04235</name>
</gene>
<comment type="caution">
    <text evidence="8">The sequence shown here is derived from an EMBL/GenBank/DDBJ whole genome shotgun (WGS) entry which is preliminary data.</text>
</comment>
<dbReference type="InterPro" id="IPR003783">
    <property type="entry name" value="Regulatory_RecX"/>
</dbReference>
<dbReference type="Proteomes" id="UP001523566">
    <property type="component" value="Unassembled WGS sequence"/>
</dbReference>
<evidence type="ECO:0000313" key="9">
    <source>
        <dbReference type="Proteomes" id="UP001523566"/>
    </source>
</evidence>
<dbReference type="Pfam" id="PF21982">
    <property type="entry name" value="RecX_HTH1"/>
    <property type="match status" value="1"/>
</dbReference>
<feature type="domain" description="RecX third three-helical" evidence="6">
    <location>
        <begin position="156"/>
        <end position="195"/>
    </location>
</feature>
<dbReference type="HAMAP" id="MF_01114">
    <property type="entry name" value="RecX"/>
    <property type="match status" value="1"/>
</dbReference>
<accession>A0ABT1E717</accession>
<dbReference type="Gene3D" id="1.10.10.10">
    <property type="entry name" value="Winged helix-like DNA-binding domain superfamily/Winged helix DNA-binding domain"/>
    <property type="match status" value="1"/>
</dbReference>
<comment type="function">
    <text evidence="5">Modulates RecA activity.</text>
</comment>
<reference evidence="8 9" key="1">
    <citation type="journal article" date="2022" name="Genome Biol. Evol.">
        <title>Host diet, physiology and behaviors set the stage for Lachnospiraceae cladogenesis.</title>
        <authorList>
            <person name="Vera-Ponce De Leon A."/>
            <person name="Schneider M."/>
            <person name="Jahnes B.C."/>
            <person name="Sadowski V."/>
            <person name="Camuy-Velez L.A."/>
            <person name="Duan J."/>
            <person name="Sabree Z.L."/>
        </authorList>
    </citation>
    <scope>NUCLEOTIDE SEQUENCE [LARGE SCALE GENOMIC DNA]</scope>
    <source>
        <strain evidence="8 9">PAL113</strain>
    </source>
</reference>
<dbReference type="Pfam" id="PF21981">
    <property type="entry name" value="RecX_HTH3"/>
    <property type="match status" value="1"/>
</dbReference>
<evidence type="ECO:0000256" key="4">
    <source>
        <dbReference type="ARBA" id="ARBA00022490"/>
    </source>
</evidence>
<dbReference type="RefSeq" id="WP_262065408.1">
    <property type="nucleotide sequence ID" value="NZ_JAMXOD010000004.1"/>
</dbReference>
<dbReference type="EMBL" id="JAMZFW010000004">
    <property type="protein sequence ID" value="MCP1101622.1"/>
    <property type="molecule type" value="Genomic_DNA"/>
</dbReference>
<dbReference type="InterPro" id="IPR053926">
    <property type="entry name" value="RecX_HTH_1st"/>
</dbReference>
<name>A0ABT1E717_9FIRM</name>
<keyword evidence="9" id="KW-1185">Reference proteome</keyword>
<evidence type="ECO:0000256" key="1">
    <source>
        <dbReference type="ARBA" id="ARBA00004496"/>
    </source>
</evidence>
<comment type="subcellular location">
    <subcellularLocation>
        <location evidence="1 5">Cytoplasm</location>
    </subcellularLocation>
</comment>
<evidence type="ECO:0000256" key="5">
    <source>
        <dbReference type="HAMAP-Rule" id="MF_01114"/>
    </source>
</evidence>
<dbReference type="InterPro" id="IPR053925">
    <property type="entry name" value="RecX_HTH_3rd"/>
</dbReference>
<dbReference type="PANTHER" id="PTHR33602">
    <property type="entry name" value="REGULATORY PROTEIN RECX FAMILY PROTEIN"/>
    <property type="match status" value="1"/>
</dbReference>
<comment type="similarity">
    <text evidence="2 5">Belongs to the RecX family.</text>
</comment>
<proteinExistence type="inferred from homology"/>
<sequence>MIVTKIEKIKSTYFKVYIDEEFAFRLTKGELSRFFIEENKEISQEKLHEIQSAVTKRAKKYILHLLEDMDRTEEQLRTKLKDKDYTKETSDAAISYAKGFGYINDANFALRFLESKKHQKSKKELYYLMLQKGFDKEDISAAFSSGYQEDVDEEIALENLMHKRKFTREDQNEKEIKKAQAYFLRKGFSYDIVKRLFLDR</sequence>
<dbReference type="PANTHER" id="PTHR33602:SF1">
    <property type="entry name" value="REGULATORY PROTEIN RECX FAMILY PROTEIN"/>
    <property type="match status" value="1"/>
</dbReference>
<evidence type="ECO:0000259" key="6">
    <source>
        <dbReference type="Pfam" id="PF21981"/>
    </source>
</evidence>
<feature type="domain" description="RecX first three-helical" evidence="7">
    <location>
        <begin position="58"/>
        <end position="95"/>
    </location>
</feature>
<evidence type="ECO:0000259" key="7">
    <source>
        <dbReference type="Pfam" id="PF21982"/>
    </source>
</evidence>
<evidence type="ECO:0000313" key="8">
    <source>
        <dbReference type="EMBL" id="MCP1101622.1"/>
    </source>
</evidence>
<protein>
    <recommendedName>
        <fullName evidence="3 5">Regulatory protein RecX</fullName>
    </recommendedName>
</protein>
<evidence type="ECO:0000256" key="3">
    <source>
        <dbReference type="ARBA" id="ARBA00018111"/>
    </source>
</evidence>
<keyword evidence="4 5" id="KW-0963">Cytoplasm</keyword>
<dbReference type="InterPro" id="IPR036388">
    <property type="entry name" value="WH-like_DNA-bd_sf"/>
</dbReference>
<organism evidence="8 9">
    <name type="scientific">Aequitasia blattaphilus</name>
    <dbReference type="NCBI Taxonomy" id="2949332"/>
    <lineage>
        <taxon>Bacteria</taxon>
        <taxon>Bacillati</taxon>
        <taxon>Bacillota</taxon>
        <taxon>Clostridia</taxon>
        <taxon>Lachnospirales</taxon>
        <taxon>Lachnospiraceae</taxon>
        <taxon>Aequitasia</taxon>
    </lineage>
</organism>
<evidence type="ECO:0000256" key="2">
    <source>
        <dbReference type="ARBA" id="ARBA00009695"/>
    </source>
</evidence>